<feature type="transmembrane region" description="Helical" evidence="19">
    <location>
        <begin position="321"/>
        <end position="345"/>
    </location>
</feature>
<feature type="region of interest" description="Disordered" evidence="18">
    <location>
        <begin position="286"/>
        <end position="312"/>
    </location>
</feature>
<dbReference type="STRING" id="1073089.A0A1L9S394"/>
<accession>A0A1L9S394</accession>
<evidence type="ECO:0000313" key="20">
    <source>
        <dbReference type="EMBL" id="OJJ41637.1"/>
    </source>
</evidence>
<evidence type="ECO:0000256" key="14">
    <source>
        <dbReference type="ARBA" id="ARBA00023326"/>
    </source>
</evidence>
<evidence type="ECO:0000256" key="11">
    <source>
        <dbReference type="ARBA" id="ARBA00023180"/>
    </source>
</evidence>
<dbReference type="EC" id="3.2.1.39" evidence="4"/>
<dbReference type="GO" id="GO:0005576">
    <property type="term" value="C:extracellular region"/>
    <property type="evidence" value="ECO:0007669"/>
    <property type="project" value="TreeGrafter"/>
</dbReference>
<evidence type="ECO:0000256" key="17">
    <source>
        <dbReference type="ARBA" id="ARBA00043078"/>
    </source>
</evidence>
<evidence type="ECO:0000256" key="8">
    <source>
        <dbReference type="ARBA" id="ARBA00022968"/>
    </source>
</evidence>
<dbReference type="VEuPathDB" id="FungiDB:ASPWEDRAFT_48175"/>
<dbReference type="GO" id="GO:0071555">
    <property type="term" value="P:cell wall organization"/>
    <property type="evidence" value="ECO:0007669"/>
    <property type="project" value="UniProtKB-KW"/>
</dbReference>
<name>A0A1L9S394_ASPWE</name>
<evidence type="ECO:0000256" key="10">
    <source>
        <dbReference type="ARBA" id="ARBA00023136"/>
    </source>
</evidence>
<keyword evidence="9 19" id="KW-1133">Transmembrane helix</keyword>
<keyword evidence="11" id="KW-0325">Glycoprotein</keyword>
<dbReference type="InterPro" id="IPR050732">
    <property type="entry name" value="Beta-glucan_modifiers"/>
</dbReference>
<sequence>MSGGNRVFSFNPGDDGNGVAENRPISPIPSSGGEHNPARQTQYSDVSPVSESPPHHFEGLDSFSQSYGDRSRTAMTATPGVDDLGPAAAGGGIGGIALGIANNHDRQSGIEAFRGTDGNGDGYVGPPERGFNTTGSDTPYIPTPPARGVAFAGSTDTLRPRDSYGSNVPLGAAGAPAGQGSPGQLGALNPSQHNLLEQSGDPYQGVGPLNAGPYQRQSAYGSGDYPVDINPDEIADDGDDGFHPAPADTRRSQAVPAAAAGGAATGGILGGLAGLFKGKKSAAAAAGDSTSYNPVPGAGLEAGEKSRWAQPTASAGSKKRALIVGLILGFIVVGAIVGGAVGGILGHKENEKPEKTSSATEDSDSNGDLNKNSKEIKDLMNNKELHKVFPGVDYTPWGVQYPLCLKYPPSQNNVTRDMAVLSQLTNTVRLYGTDCNQTEMVLHAIDRLELTDMKLWLGVWIDTNKTTTERQINKLYDILDNSNDTSIFKGAIVGNEALFRAGPDTSTAKKTLISYMQDVKDHFKSKSIDLPVATSDLGDNWDQELVKEADLVMSNVHPFFAGVSVDLGASWTWDFWQEHDVKLTQGTNKKQVISEVGWPSSGGNDCGSGNKCPDKTSGSVAGIDEMNQFMSDWICQALDNGTDYFWFEAFDEPWKVQFNTEDQNWEDKWGLMDADRKVKPGLKIPDCGGKPI</sequence>
<comment type="similarity">
    <text evidence="3">Belongs to the glycosyl hydrolase 17 family.</text>
</comment>
<comment type="catalytic activity">
    <reaction evidence="1">
        <text>Hydrolysis of (1-&gt;3)-beta-D-glucosidic linkages in (1-&gt;3)-beta-D-glucans.</text>
        <dbReference type="EC" id="3.2.1.39"/>
    </reaction>
</comment>
<feature type="compositionally biased region" description="Low complexity" evidence="18">
    <location>
        <begin position="169"/>
        <end position="188"/>
    </location>
</feature>
<keyword evidence="7" id="KW-0378">Hydrolase</keyword>
<evidence type="ECO:0000256" key="7">
    <source>
        <dbReference type="ARBA" id="ARBA00022801"/>
    </source>
</evidence>
<dbReference type="AlphaFoldDB" id="A0A1L9S394"/>
<reference evidence="21" key="1">
    <citation type="journal article" date="2017" name="Genome Biol.">
        <title>Comparative genomics reveals high biological diversity and specific adaptations in the industrially and medically important fungal genus Aspergillus.</title>
        <authorList>
            <person name="de Vries R.P."/>
            <person name="Riley R."/>
            <person name="Wiebenga A."/>
            <person name="Aguilar-Osorio G."/>
            <person name="Amillis S."/>
            <person name="Uchima C.A."/>
            <person name="Anderluh G."/>
            <person name="Asadollahi M."/>
            <person name="Askin M."/>
            <person name="Barry K."/>
            <person name="Battaglia E."/>
            <person name="Bayram O."/>
            <person name="Benocci T."/>
            <person name="Braus-Stromeyer S.A."/>
            <person name="Caldana C."/>
            <person name="Canovas D."/>
            <person name="Cerqueira G.C."/>
            <person name="Chen F."/>
            <person name="Chen W."/>
            <person name="Choi C."/>
            <person name="Clum A."/>
            <person name="Dos Santos R.A."/>
            <person name="Damasio A.R."/>
            <person name="Diallinas G."/>
            <person name="Emri T."/>
            <person name="Fekete E."/>
            <person name="Flipphi M."/>
            <person name="Freyberg S."/>
            <person name="Gallo A."/>
            <person name="Gournas C."/>
            <person name="Habgood R."/>
            <person name="Hainaut M."/>
            <person name="Harispe M.L."/>
            <person name="Henrissat B."/>
            <person name="Hilden K.S."/>
            <person name="Hope R."/>
            <person name="Hossain A."/>
            <person name="Karabika E."/>
            <person name="Karaffa L."/>
            <person name="Karanyi Z."/>
            <person name="Krasevec N."/>
            <person name="Kuo A."/>
            <person name="Kusch H."/>
            <person name="LaButti K."/>
            <person name="Lagendijk E.L."/>
            <person name="Lapidus A."/>
            <person name="Levasseur A."/>
            <person name="Lindquist E."/>
            <person name="Lipzen A."/>
            <person name="Logrieco A.F."/>
            <person name="MacCabe A."/>
            <person name="Maekelae M.R."/>
            <person name="Malavazi I."/>
            <person name="Melin P."/>
            <person name="Meyer V."/>
            <person name="Mielnichuk N."/>
            <person name="Miskei M."/>
            <person name="Molnar A.P."/>
            <person name="Mule G."/>
            <person name="Ngan C.Y."/>
            <person name="Orejas M."/>
            <person name="Orosz E."/>
            <person name="Ouedraogo J.P."/>
            <person name="Overkamp K.M."/>
            <person name="Park H.-S."/>
            <person name="Perrone G."/>
            <person name="Piumi F."/>
            <person name="Punt P.J."/>
            <person name="Ram A.F."/>
            <person name="Ramon A."/>
            <person name="Rauscher S."/>
            <person name="Record E."/>
            <person name="Riano-Pachon D.M."/>
            <person name="Robert V."/>
            <person name="Roehrig J."/>
            <person name="Ruller R."/>
            <person name="Salamov A."/>
            <person name="Salih N.S."/>
            <person name="Samson R.A."/>
            <person name="Sandor E."/>
            <person name="Sanguinetti M."/>
            <person name="Schuetze T."/>
            <person name="Sepcic K."/>
            <person name="Shelest E."/>
            <person name="Sherlock G."/>
            <person name="Sophianopoulou V."/>
            <person name="Squina F.M."/>
            <person name="Sun H."/>
            <person name="Susca A."/>
            <person name="Todd R.B."/>
            <person name="Tsang A."/>
            <person name="Unkles S.E."/>
            <person name="van de Wiele N."/>
            <person name="van Rossen-Uffink D."/>
            <person name="Oliveira J.V."/>
            <person name="Vesth T.C."/>
            <person name="Visser J."/>
            <person name="Yu J.-H."/>
            <person name="Zhou M."/>
            <person name="Andersen M.R."/>
            <person name="Archer D.B."/>
            <person name="Baker S.E."/>
            <person name="Benoit I."/>
            <person name="Brakhage A.A."/>
            <person name="Braus G.H."/>
            <person name="Fischer R."/>
            <person name="Frisvad J.C."/>
            <person name="Goldman G.H."/>
            <person name="Houbraken J."/>
            <person name="Oakley B."/>
            <person name="Pocsi I."/>
            <person name="Scazzocchio C."/>
            <person name="Seiboth B."/>
            <person name="vanKuyk P.A."/>
            <person name="Wortman J."/>
            <person name="Dyer P.S."/>
            <person name="Grigoriev I.V."/>
        </authorList>
    </citation>
    <scope>NUCLEOTIDE SEQUENCE [LARGE SCALE GENOMIC DNA]</scope>
    <source>
        <strain evidence="21">DTO 134E9</strain>
    </source>
</reference>
<evidence type="ECO:0000256" key="9">
    <source>
        <dbReference type="ARBA" id="ARBA00022989"/>
    </source>
</evidence>
<evidence type="ECO:0000256" key="3">
    <source>
        <dbReference type="ARBA" id="ARBA00008773"/>
    </source>
</evidence>
<dbReference type="EMBL" id="KV878209">
    <property type="protein sequence ID" value="OJJ41637.1"/>
    <property type="molecule type" value="Genomic_DNA"/>
</dbReference>
<organism evidence="20 21">
    <name type="scientific">Aspergillus wentii DTO 134E9</name>
    <dbReference type="NCBI Taxonomy" id="1073089"/>
    <lineage>
        <taxon>Eukaryota</taxon>
        <taxon>Fungi</taxon>
        <taxon>Dikarya</taxon>
        <taxon>Ascomycota</taxon>
        <taxon>Pezizomycotina</taxon>
        <taxon>Eurotiomycetes</taxon>
        <taxon>Eurotiomycetidae</taxon>
        <taxon>Eurotiales</taxon>
        <taxon>Aspergillaceae</taxon>
        <taxon>Aspergillus</taxon>
        <taxon>Aspergillus subgen. Cremei</taxon>
    </lineage>
</organism>
<keyword evidence="13" id="KW-0961">Cell wall biogenesis/degradation</keyword>
<dbReference type="Proteomes" id="UP000184383">
    <property type="component" value="Unassembled WGS sequence"/>
</dbReference>
<feature type="compositionally biased region" description="Polar residues" evidence="18">
    <location>
        <begin position="62"/>
        <end position="76"/>
    </location>
</feature>
<evidence type="ECO:0000256" key="12">
    <source>
        <dbReference type="ARBA" id="ARBA00023277"/>
    </source>
</evidence>
<keyword evidence="6 19" id="KW-0812">Transmembrane</keyword>
<evidence type="ECO:0000313" key="21">
    <source>
        <dbReference type="Proteomes" id="UP000184383"/>
    </source>
</evidence>
<gene>
    <name evidence="20" type="ORF">ASPWEDRAFT_48175</name>
</gene>
<feature type="region of interest" description="Disordered" evidence="18">
    <location>
        <begin position="1"/>
        <end position="83"/>
    </location>
</feature>
<dbReference type="PANTHER" id="PTHR16631">
    <property type="entry name" value="GLUCAN 1,3-BETA-GLUCOSIDASE"/>
    <property type="match status" value="1"/>
</dbReference>
<evidence type="ECO:0000256" key="18">
    <source>
        <dbReference type="SAM" id="MobiDB-lite"/>
    </source>
</evidence>
<feature type="region of interest" description="Disordered" evidence="18">
    <location>
        <begin position="346"/>
        <end position="373"/>
    </location>
</feature>
<dbReference type="GO" id="GO:0009986">
    <property type="term" value="C:cell surface"/>
    <property type="evidence" value="ECO:0007669"/>
    <property type="project" value="TreeGrafter"/>
</dbReference>
<dbReference type="InterPro" id="IPR017853">
    <property type="entry name" value="GH"/>
</dbReference>
<comment type="function">
    <text evidence="15">Glucanases play a role in cell expansion during growth, in cell-cell fusion during mating, and in spore release during sporulation. This enzyme may be involved in beta-glucan degradation. Active on laminarin and lichenan.</text>
</comment>
<dbReference type="GO" id="GO:0000272">
    <property type="term" value="P:polysaccharide catabolic process"/>
    <property type="evidence" value="ECO:0007669"/>
    <property type="project" value="UniProtKB-KW"/>
</dbReference>
<keyword evidence="5" id="KW-1003">Cell membrane</keyword>
<dbReference type="PANTHER" id="PTHR16631:SF17">
    <property type="entry name" value="GLUCAN ENDO-1,3-BETA-GLUCOSIDASE BTGC"/>
    <property type="match status" value="1"/>
</dbReference>
<evidence type="ECO:0000256" key="6">
    <source>
        <dbReference type="ARBA" id="ARBA00022692"/>
    </source>
</evidence>
<evidence type="ECO:0000256" key="4">
    <source>
        <dbReference type="ARBA" id="ARBA00012780"/>
    </source>
</evidence>
<evidence type="ECO:0000256" key="13">
    <source>
        <dbReference type="ARBA" id="ARBA00023316"/>
    </source>
</evidence>
<evidence type="ECO:0000256" key="2">
    <source>
        <dbReference type="ARBA" id="ARBA00004401"/>
    </source>
</evidence>
<evidence type="ECO:0000256" key="16">
    <source>
        <dbReference type="ARBA" id="ARBA00042373"/>
    </source>
</evidence>
<keyword evidence="12" id="KW-0119">Carbohydrate metabolism</keyword>
<feature type="region of interest" description="Disordered" evidence="18">
    <location>
        <begin position="110"/>
        <end position="223"/>
    </location>
</feature>
<dbReference type="GeneID" id="63752915"/>
<feature type="compositionally biased region" description="Polar residues" evidence="18">
    <location>
        <begin position="38"/>
        <end position="50"/>
    </location>
</feature>
<feature type="compositionally biased region" description="Polar residues" evidence="18">
    <location>
        <begin position="356"/>
        <end position="370"/>
    </location>
</feature>
<dbReference type="GO" id="GO:0005886">
    <property type="term" value="C:plasma membrane"/>
    <property type="evidence" value="ECO:0007669"/>
    <property type="project" value="UniProtKB-SubCell"/>
</dbReference>
<dbReference type="FunFam" id="3.20.20.80:FF:000151">
    <property type="entry name" value="Glucan endo-1,3-beta-glucosidase btgC"/>
    <property type="match status" value="1"/>
</dbReference>
<dbReference type="GO" id="GO:0009277">
    <property type="term" value="C:fungal-type cell wall"/>
    <property type="evidence" value="ECO:0007669"/>
    <property type="project" value="TreeGrafter"/>
</dbReference>
<evidence type="ECO:0000256" key="1">
    <source>
        <dbReference type="ARBA" id="ARBA00000382"/>
    </source>
</evidence>
<keyword evidence="14" id="KW-0624">Polysaccharide degradation</keyword>
<evidence type="ECO:0000256" key="19">
    <source>
        <dbReference type="SAM" id="Phobius"/>
    </source>
</evidence>
<dbReference type="OrthoDB" id="68336at2759"/>
<evidence type="ECO:0000256" key="15">
    <source>
        <dbReference type="ARBA" id="ARBA00037649"/>
    </source>
</evidence>
<evidence type="ECO:0000256" key="5">
    <source>
        <dbReference type="ARBA" id="ARBA00022475"/>
    </source>
</evidence>
<dbReference type="GO" id="GO:0042973">
    <property type="term" value="F:glucan endo-1,3-beta-D-glucosidase activity"/>
    <property type="evidence" value="ECO:0007669"/>
    <property type="project" value="UniProtKB-EC"/>
</dbReference>
<keyword evidence="10 19" id="KW-0472">Membrane</keyword>
<protein>
    <recommendedName>
        <fullName evidence="4">glucan endo-1,3-beta-D-glucosidase</fullName>
        <ecNumber evidence="4">3.2.1.39</ecNumber>
    </recommendedName>
    <alternativeName>
        <fullName evidence="17">Endo-1,3-beta-glucanase btgC</fullName>
    </alternativeName>
    <alternativeName>
        <fullName evidence="16">Laminarinase btgC</fullName>
    </alternativeName>
</protein>
<dbReference type="RefSeq" id="XP_040695313.1">
    <property type="nucleotide sequence ID" value="XM_040837067.1"/>
</dbReference>
<dbReference type="Gene3D" id="3.20.20.80">
    <property type="entry name" value="Glycosidases"/>
    <property type="match status" value="1"/>
</dbReference>
<keyword evidence="8" id="KW-0735">Signal-anchor</keyword>
<dbReference type="SUPFAM" id="SSF51445">
    <property type="entry name" value="(Trans)glycosidases"/>
    <property type="match status" value="1"/>
</dbReference>
<feature type="compositionally biased region" description="Basic and acidic residues" evidence="18">
    <location>
        <begin position="346"/>
        <end position="355"/>
    </location>
</feature>
<proteinExistence type="inferred from homology"/>
<keyword evidence="21" id="KW-1185">Reference proteome</keyword>
<comment type="subcellular location">
    <subcellularLocation>
        <location evidence="2">Cell membrane</location>
        <topology evidence="2">Single-pass type II membrane protein</topology>
    </subcellularLocation>
</comment>